<dbReference type="Gene3D" id="1.20.1280.50">
    <property type="match status" value="1"/>
</dbReference>
<dbReference type="EMBL" id="ML211506">
    <property type="protein sequence ID" value="TFK82240.1"/>
    <property type="molecule type" value="Genomic_DNA"/>
</dbReference>
<accession>A0A5C3P1Q2</accession>
<dbReference type="STRING" id="1314778.A0A5C3P1Q2"/>
<dbReference type="Proteomes" id="UP000308197">
    <property type="component" value="Unassembled WGS sequence"/>
</dbReference>
<gene>
    <name evidence="1" type="ORF">K466DRAFT_307477</name>
</gene>
<evidence type="ECO:0000313" key="1">
    <source>
        <dbReference type="EMBL" id="TFK82240.1"/>
    </source>
</evidence>
<sequence length="557" mass="62078">MSLGAGLKATLKRIDMSAVDDDQPEVIGSMEPMLLSIASTNATLPVNNLPPEILVYIFTLVQLVYGWRPARVPFGKARPQWLRITWVCQQWRRIALGTPTLWSFVDDTGGWRDPSWLPVFLERAGDVPLDVTIRAQERRRPNVLTEDSIKPLHHHASRIAQLDLWCRSPDVLSPFSGSFSVLEDLRMSSPDLNQPQSLLELSRQRFPLLRKLHIDRLQIRWDTDIFASLQMLEMTVIPESQRASPSVVLRILREAPGLQNLKLSVSPLLPAEQSAMRTPTDPISHHTLRHVHLCGPPTSLSYIYDRVSLSPQCDIAAHHYVSEPPSDMRLVLPVQLAFKSLLGQCTGLTADITARGLLLDARRYKDAGPSKVEVVMRLYHTSIPPSSLWPHMADAIDIAPLTYLSLSSTSLSDVSAALWRGLLSRLPQLTHLRISAVKRSESSSWLEKLENALHPLESHNASPTSILCPSLETLALCVITLTPARVEGILRFLDARADKAAGISSLAFTQAFCEVGIDVGMLKASLEEHVRLTIKYHESRILDCTVDGFRYSTVSGQ</sequence>
<protein>
    <submittedName>
        <fullName evidence="1">Uncharacterized protein</fullName>
    </submittedName>
</protein>
<organism evidence="1 2">
    <name type="scientific">Polyporus arcularius HHB13444</name>
    <dbReference type="NCBI Taxonomy" id="1314778"/>
    <lineage>
        <taxon>Eukaryota</taxon>
        <taxon>Fungi</taxon>
        <taxon>Dikarya</taxon>
        <taxon>Basidiomycota</taxon>
        <taxon>Agaricomycotina</taxon>
        <taxon>Agaricomycetes</taxon>
        <taxon>Polyporales</taxon>
        <taxon>Polyporaceae</taxon>
        <taxon>Polyporus</taxon>
    </lineage>
</organism>
<evidence type="ECO:0000313" key="2">
    <source>
        <dbReference type="Proteomes" id="UP000308197"/>
    </source>
</evidence>
<keyword evidence="2" id="KW-1185">Reference proteome</keyword>
<dbReference type="SUPFAM" id="SSF52047">
    <property type="entry name" value="RNI-like"/>
    <property type="match status" value="1"/>
</dbReference>
<reference evidence="1 2" key="1">
    <citation type="journal article" date="2019" name="Nat. Ecol. Evol.">
        <title>Megaphylogeny resolves global patterns of mushroom evolution.</title>
        <authorList>
            <person name="Varga T."/>
            <person name="Krizsan K."/>
            <person name="Foldi C."/>
            <person name="Dima B."/>
            <person name="Sanchez-Garcia M."/>
            <person name="Sanchez-Ramirez S."/>
            <person name="Szollosi G.J."/>
            <person name="Szarkandi J.G."/>
            <person name="Papp V."/>
            <person name="Albert L."/>
            <person name="Andreopoulos W."/>
            <person name="Angelini C."/>
            <person name="Antonin V."/>
            <person name="Barry K.W."/>
            <person name="Bougher N.L."/>
            <person name="Buchanan P."/>
            <person name="Buyck B."/>
            <person name="Bense V."/>
            <person name="Catcheside P."/>
            <person name="Chovatia M."/>
            <person name="Cooper J."/>
            <person name="Damon W."/>
            <person name="Desjardin D."/>
            <person name="Finy P."/>
            <person name="Geml J."/>
            <person name="Haridas S."/>
            <person name="Hughes K."/>
            <person name="Justo A."/>
            <person name="Karasinski D."/>
            <person name="Kautmanova I."/>
            <person name="Kiss B."/>
            <person name="Kocsube S."/>
            <person name="Kotiranta H."/>
            <person name="LaButti K.M."/>
            <person name="Lechner B.E."/>
            <person name="Liimatainen K."/>
            <person name="Lipzen A."/>
            <person name="Lukacs Z."/>
            <person name="Mihaltcheva S."/>
            <person name="Morgado L.N."/>
            <person name="Niskanen T."/>
            <person name="Noordeloos M.E."/>
            <person name="Ohm R.A."/>
            <person name="Ortiz-Santana B."/>
            <person name="Ovrebo C."/>
            <person name="Racz N."/>
            <person name="Riley R."/>
            <person name="Savchenko A."/>
            <person name="Shiryaev A."/>
            <person name="Soop K."/>
            <person name="Spirin V."/>
            <person name="Szebenyi C."/>
            <person name="Tomsovsky M."/>
            <person name="Tulloss R.E."/>
            <person name="Uehling J."/>
            <person name="Grigoriev I.V."/>
            <person name="Vagvolgyi C."/>
            <person name="Papp T."/>
            <person name="Martin F.M."/>
            <person name="Miettinen O."/>
            <person name="Hibbett D.S."/>
            <person name="Nagy L.G."/>
        </authorList>
    </citation>
    <scope>NUCLEOTIDE SEQUENCE [LARGE SCALE GENOMIC DNA]</scope>
    <source>
        <strain evidence="1 2">HHB13444</strain>
    </source>
</reference>
<dbReference type="InParanoid" id="A0A5C3P1Q2"/>
<dbReference type="AlphaFoldDB" id="A0A5C3P1Q2"/>
<name>A0A5C3P1Q2_9APHY</name>
<proteinExistence type="predicted"/>